<evidence type="ECO:0000313" key="2">
    <source>
        <dbReference type="EMBL" id="SDF48162.1"/>
    </source>
</evidence>
<feature type="transmembrane region" description="Helical" evidence="1">
    <location>
        <begin position="274"/>
        <end position="295"/>
    </location>
</feature>
<reference evidence="2 3" key="1">
    <citation type="submission" date="2016-10" db="EMBL/GenBank/DDBJ databases">
        <authorList>
            <person name="de Groot N.N."/>
        </authorList>
    </citation>
    <scope>NUCLEOTIDE SEQUENCE [LARGE SCALE GENOMIC DNA]</scope>
    <source>
        <strain evidence="2 3">DSM 569</strain>
    </source>
</reference>
<feature type="transmembrane region" description="Helical" evidence="1">
    <location>
        <begin position="505"/>
        <end position="526"/>
    </location>
</feature>
<feature type="transmembrane region" description="Helical" evidence="1">
    <location>
        <begin position="90"/>
        <end position="114"/>
    </location>
</feature>
<feature type="transmembrane region" description="Helical" evidence="1">
    <location>
        <begin position="46"/>
        <end position="70"/>
    </location>
</feature>
<sequence>MGIFRKNILGVDRKMREFLSLLRTQMKVYYGISAMKYKYFVRKKDLWEIVLATFGIAVGGGTLLFMYIMYLNSMYAASMLINQPQLMPVTVLLLAQLLTLVFGFFWTISVFYFSDDINILLPLPIQPYKIVLSKYSIILLNEYVTLAFLMLPAIFIYGIGTQAGILYYLVSFIVFIFTPIIPLSIAAIASVLIMRFVNLKRKKDLYTVIVSILALIFFFTIQFFINRIPQNGEQQAIENFILQNANLAKMISRSFPPALWGAVSMTDYNTLSGVLNLLMFIAVSIIFTAVLAVSAQKMYLKAVISGQEVEAKRKEVSLKKEIVRSSLLKALLLREWKLFIRVPVYAMNVLPVAIIIPFVFLVSFVGNPQIGLEMAIKYTSAPDGWFWVSMIGLFFSLFVAGSNSLSSTSFSREGKMFYISKLMPADPAIQLKAKWIFGIIITIVIVLPTYVMGWYLFKIHLLSMVILIVLMLIGISAVNILSLLIDAMKPSFEWENPQKAMKGNLNVLLSLILTTILIGCIVGIVLLLKKLYVSEIIITLIIGILLILLNLGVYLLAKSAVKKLYKGE</sequence>
<dbReference type="EMBL" id="FNBS01000014">
    <property type="protein sequence ID" value="SDF48162.1"/>
    <property type="molecule type" value="Genomic_DNA"/>
</dbReference>
<proteinExistence type="predicted"/>
<feature type="transmembrane region" description="Helical" evidence="1">
    <location>
        <begin position="205"/>
        <end position="225"/>
    </location>
</feature>
<protein>
    <submittedName>
        <fullName evidence="2">ABC-2 type transport system permease protein</fullName>
    </submittedName>
</protein>
<feature type="transmembrane region" description="Helical" evidence="1">
    <location>
        <begin position="344"/>
        <end position="365"/>
    </location>
</feature>
<feature type="transmembrane region" description="Helical" evidence="1">
    <location>
        <begin position="385"/>
        <end position="406"/>
    </location>
</feature>
<evidence type="ECO:0000256" key="1">
    <source>
        <dbReference type="SAM" id="Phobius"/>
    </source>
</evidence>
<feature type="transmembrane region" description="Helical" evidence="1">
    <location>
        <begin position="165"/>
        <end position="193"/>
    </location>
</feature>
<organism evidence="2 3">
    <name type="scientific">Thermoanaerobacter thermohydrosulfuricus</name>
    <name type="common">Clostridium thermohydrosulfuricum</name>
    <dbReference type="NCBI Taxonomy" id="1516"/>
    <lineage>
        <taxon>Bacteria</taxon>
        <taxon>Bacillati</taxon>
        <taxon>Bacillota</taxon>
        <taxon>Clostridia</taxon>
        <taxon>Thermoanaerobacterales</taxon>
        <taxon>Thermoanaerobacteraceae</taxon>
        <taxon>Thermoanaerobacter</taxon>
    </lineage>
</organism>
<name>A0A1G7LF15_THETY</name>
<keyword evidence="1" id="KW-1133">Transmembrane helix</keyword>
<dbReference type="AlphaFoldDB" id="A0A1G7LF15"/>
<keyword evidence="1" id="KW-0472">Membrane</keyword>
<keyword evidence="1" id="KW-0812">Transmembrane</keyword>
<feature type="transmembrane region" description="Helical" evidence="1">
    <location>
        <begin position="463"/>
        <end position="485"/>
    </location>
</feature>
<accession>A0A1G7LF15</accession>
<dbReference type="InterPro" id="IPR031599">
    <property type="entry name" value="ABC_tran_2"/>
</dbReference>
<feature type="transmembrane region" description="Helical" evidence="1">
    <location>
        <begin position="532"/>
        <end position="557"/>
    </location>
</feature>
<feature type="transmembrane region" description="Helical" evidence="1">
    <location>
        <begin position="135"/>
        <end position="159"/>
    </location>
</feature>
<feature type="transmembrane region" description="Helical" evidence="1">
    <location>
        <begin position="435"/>
        <end position="457"/>
    </location>
</feature>
<gene>
    <name evidence="2" type="ORF">SAMN04244560_00797</name>
</gene>
<evidence type="ECO:0000313" key="3">
    <source>
        <dbReference type="Proteomes" id="UP000183404"/>
    </source>
</evidence>
<dbReference type="Pfam" id="PF16949">
    <property type="entry name" value="ABC_tran_2"/>
    <property type="match status" value="1"/>
</dbReference>
<dbReference type="Proteomes" id="UP000183404">
    <property type="component" value="Unassembled WGS sequence"/>
</dbReference>